<sequence length="86" mass="9419">MKSTHLLFSFLILSLLSSCSQFNTDAQAKNAKIKAKVKSESPVDLNAKSAPMNGYNYYNLPGAPTMEKKQQTSKNVKPAKKAAVKK</sequence>
<evidence type="ECO:0000256" key="1">
    <source>
        <dbReference type="SAM" id="MobiDB-lite"/>
    </source>
</evidence>
<comment type="caution">
    <text evidence="3">The sequence shown here is derived from an EMBL/GenBank/DDBJ whole genome shotgun (WGS) entry which is preliminary data.</text>
</comment>
<feature type="compositionally biased region" description="Basic residues" evidence="1">
    <location>
        <begin position="77"/>
        <end position="86"/>
    </location>
</feature>
<reference evidence="3 4" key="1">
    <citation type="submission" date="2023-11" db="EMBL/GenBank/DDBJ databases">
        <title>A Novel Polar Bacteriovorax (B. antarcticus) Isolated from the Biocrust in Antarctica.</title>
        <authorList>
            <person name="Mun W."/>
            <person name="Choi S.Y."/>
            <person name="Mitchell R.J."/>
        </authorList>
    </citation>
    <scope>NUCLEOTIDE SEQUENCE [LARGE SCALE GENOMIC DNA]</scope>
    <source>
        <strain evidence="3 4">PP10</strain>
    </source>
</reference>
<organism evidence="3 4">
    <name type="scientific">Bacteriovorax antarcticus</name>
    <dbReference type="NCBI Taxonomy" id="3088717"/>
    <lineage>
        <taxon>Bacteria</taxon>
        <taxon>Pseudomonadati</taxon>
        <taxon>Bdellovibrionota</taxon>
        <taxon>Bacteriovoracia</taxon>
        <taxon>Bacteriovoracales</taxon>
        <taxon>Bacteriovoracaceae</taxon>
        <taxon>Bacteriovorax</taxon>
    </lineage>
</organism>
<proteinExistence type="predicted"/>
<name>A0ABU5VZB5_9BACT</name>
<accession>A0ABU5VZB5</accession>
<evidence type="ECO:0008006" key="5">
    <source>
        <dbReference type="Google" id="ProtNLM"/>
    </source>
</evidence>
<dbReference type="PROSITE" id="PS51257">
    <property type="entry name" value="PROKAR_LIPOPROTEIN"/>
    <property type="match status" value="1"/>
</dbReference>
<evidence type="ECO:0000256" key="2">
    <source>
        <dbReference type="SAM" id="SignalP"/>
    </source>
</evidence>
<feature type="signal peptide" evidence="2">
    <location>
        <begin position="1"/>
        <end position="28"/>
    </location>
</feature>
<feature type="chain" id="PRO_5047141322" description="Lipoprotein" evidence="2">
    <location>
        <begin position="29"/>
        <end position="86"/>
    </location>
</feature>
<gene>
    <name evidence="3" type="ORF">SHI21_19355</name>
</gene>
<keyword evidence="2" id="KW-0732">Signal</keyword>
<evidence type="ECO:0000313" key="4">
    <source>
        <dbReference type="Proteomes" id="UP001302274"/>
    </source>
</evidence>
<protein>
    <recommendedName>
        <fullName evidence="5">Lipoprotein</fullName>
    </recommendedName>
</protein>
<evidence type="ECO:0000313" key="3">
    <source>
        <dbReference type="EMBL" id="MEA9358402.1"/>
    </source>
</evidence>
<dbReference type="RefSeq" id="WP_323578790.1">
    <property type="nucleotide sequence ID" value="NZ_JAYGJQ010000003.1"/>
</dbReference>
<dbReference type="EMBL" id="JAYGJQ010000003">
    <property type="protein sequence ID" value="MEA9358402.1"/>
    <property type="molecule type" value="Genomic_DNA"/>
</dbReference>
<dbReference type="Proteomes" id="UP001302274">
    <property type="component" value="Unassembled WGS sequence"/>
</dbReference>
<feature type="region of interest" description="Disordered" evidence="1">
    <location>
        <begin position="63"/>
        <end position="86"/>
    </location>
</feature>
<keyword evidence="4" id="KW-1185">Reference proteome</keyword>